<reference evidence="1" key="1">
    <citation type="submission" date="2022-03" db="EMBL/GenBank/DDBJ databases">
        <title>Draft genome sequence of Aduncisulcus paluster, a free-living microaerophilic Fornicata.</title>
        <authorList>
            <person name="Yuyama I."/>
            <person name="Kume K."/>
            <person name="Tamura T."/>
            <person name="Inagaki Y."/>
            <person name="Hashimoto T."/>
        </authorList>
    </citation>
    <scope>NUCLEOTIDE SEQUENCE</scope>
    <source>
        <strain evidence="1">NY0171</strain>
    </source>
</reference>
<feature type="non-terminal residue" evidence="1">
    <location>
        <position position="104"/>
    </location>
</feature>
<proteinExistence type="predicted"/>
<evidence type="ECO:0000313" key="2">
    <source>
        <dbReference type="Proteomes" id="UP001057375"/>
    </source>
</evidence>
<dbReference type="EMBL" id="BQXS01001824">
    <property type="protein sequence ID" value="GKT31104.1"/>
    <property type="molecule type" value="Genomic_DNA"/>
</dbReference>
<protein>
    <submittedName>
        <fullName evidence="1">Uncharacterized protein</fullName>
    </submittedName>
</protein>
<keyword evidence="2" id="KW-1185">Reference proteome</keyword>
<accession>A0ABQ5KI27</accession>
<evidence type="ECO:0000313" key="1">
    <source>
        <dbReference type="EMBL" id="GKT31104.1"/>
    </source>
</evidence>
<comment type="caution">
    <text evidence="1">The sequence shown here is derived from an EMBL/GenBank/DDBJ whole genome shotgun (WGS) entry which is preliminary data.</text>
</comment>
<gene>
    <name evidence="1" type="ORF">ADUPG1_001848</name>
</gene>
<sequence length="104" mass="11378">MELIRACGLRTPCIYPLSEPTLSFSFGWEACDVNKDNSTDRFFRDVDNNGFDGYGGLGFDSGESALKTADTSKEGSRRENYPIDNSPVAYIKVAAVKTLVVGLQ</sequence>
<dbReference type="Proteomes" id="UP001057375">
    <property type="component" value="Unassembled WGS sequence"/>
</dbReference>
<name>A0ABQ5KI27_9EUKA</name>
<organism evidence="1 2">
    <name type="scientific">Aduncisulcus paluster</name>
    <dbReference type="NCBI Taxonomy" id="2918883"/>
    <lineage>
        <taxon>Eukaryota</taxon>
        <taxon>Metamonada</taxon>
        <taxon>Carpediemonas-like organisms</taxon>
        <taxon>Aduncisulcus</taxon>
    </lineage>
</organism>